<keyword evidence="3" id="KW-1185">Reference proteome</keyword>
<gene>
    <name evidence="2" type="ORF">CPT_MyoSmar_043</name>
</gene>
<evidence type="ECO:0000313" key="3">
    <source>
        <dbReference type="Proteomes" id="UP000322680"/>
    </source>
</evidence>
<name>A0A5B9NAI1_9CAUD</name>
<protein>
    <recommendedName>
        <fullName evidence="1">Ig-like domain-containing protein</fullName>
    </recommendedName>
</protein>
<dbReference type="EMBL" id="MN062189">
    <property type="protein sequence ID" value="QEG09492.1"/>
    <property type="molecule type" value="Genomic_DNA"/>
</dbReference>
<organism evidence="2 3">
    <name type="scientific">Serratia phage MyoSmar</name>
    <dbReference type="NCBI Taxonomy" id="2596673"/>
    <lineage>
        <taxon>Viruses</taxon>
        <taxon>Duplodnaviria</taxon>
        <taxon>Heunggongvirae</taxon>
        <taxon>Uroviricota</taxon>
        <taxon>Caudoviricetes</taxon>
        <taxon>Lindbergviridae</taxon>
        <taxon>Myosmarvirus</taxon>
        <taxon>Myosmarvirus myosmar</taxon>
    </lineage>
</organism>
<evidence type="ECO:0000313" key="2">
    <source>
        <dbReference type="EMBL" id="QEG09492.1"/>
    </source>
</evidence>
<accession>A0A5B9NAI1</accession>
<reference evidence="3" key="1">
    <citation type="submission" date="2019-06" db="EMBL/GenBank/DDBJ databases">
        <title>Complete Genome Sequence of Serratia marcescens Myophage MyoSmar.</title>
        <authorList>
            <person name="Cooper S."/>
            <person name="Nguyen Q."/>
            <person name="Newkirk H."/>
            <person name="Liu M."/>
            <person name="Cahill J."/>
            <person name="Ramsey J."/>
        </authorList>
    </citation>
    <scope>NUCLEOTIDE SEQUENCE [LARGE SCALE GENOMIC DNA]</scope>
</reference>
<dbReference type="Pfam" id="PF23984">
    <property type="entry name" value="DUF7307"/>
    <property type="match status" value="1"/>
</dbReference>
<sequence length="195" mass="21346">MNTVSDKIDFFGALADQAPAEDNLIRLSKLVQKAADLKDDFDYHAEKSAEAEEAMKKVLREEIPELMAEIGMSEVRTEEGMLVSVEGKINCAIKAVNKPEAFAWLREHDYDGLIKSKLSVEFGKGEDESAAAAIKALDGVGIVAGVEDNIHPATLKSWAKERVEAGDTLPECFSIHEFKEAKITVPKAKKSGKIK</sequence>
<feature type="domain" description="Ig-like" evidence="1">
    <location>
        <begin position="64"/>
        <end position="107"/>
    </location>
</feature>
<dbReference type="Proteomes" id="UP000322680">
    <property type="component" value="Segment"/>
</dbReference>
<evidence type="ECO:0000259" key="1">
    <source>
        <dbReference type="PROSITE" id="PS50835"/>
    </source>
</evidence>
<proteinExistence type="predicted"/>
<dbReference type="InterPro" id="IPR055731">
    <property type="entry name" value="Pam3_gp33-like"/>
</dbReference>
<dbReference type="PROSITE" id="PS50835">
    <property type="entry name" value="IG_LIKE"/>
    <property type="match status" value="1"/>
</dbReference>
<dbReference type="InterPro" id="IPR007110">
    <property type="entry name" value="Ig-like_dom"/>
</dbReference>